<dbReference type="EnsemblPlants" id="MELO3C032409.2.1">
    <property type="protein sequence ID" value="MELO3C032409.2.1"/>
    <property type="gene ID" value="MELO3C032409.2"/>
</dbReference>
<keyword evidence="1" id="KW-0812">Transmembrane</keyword>
<keyword evidence="1" id="KW-0472">Membrane</keyword>
<reference evidence="2" key="1">
    <citation type="submission" date="2023-03" db="UniProtKB">
        <authorList>
            <consortium name="EnsemblPlants"/>
        </authorList>
    </citation>
    <scope>IDENTIFICATION</scope>
</reference>
<organism evidence="2">
    <name type="scientific">Cucumis melo</name>
    <name type="common">Muskmelon</name>
    <dbReference type="NCBI Taxonomy" id="3656"/>
    <lineage>
        <taxon>Eukaryota</taxon>
        <taxon>Viridiplantae</taxon>
        <taxon>Streptophyta</taxon>
        <taxon>Embryophyta</taxon>
        <taxon>Tracheophyta</taxon>
        <taxon>Spermatophyta</taxon>
        <taxon>Magnoliopsida</taxon>
        <taxon>eudicotyledons</taxon>
        <taxon>Gunneridae</taxon>
        <taxon>Pentapetalae</taxon>
        <taxon>rosids</taxon>
        <taxon>fabids</taxon>
        <taxon>Cucurbitales</taxon>
        <taxon>Cucurbitaceae</taxon>
        <taxon>Benincaseae</taxon>
        <taxon>Cucumis</taxon>
    </lineage>
</organism>
<keyword evidence="1" id="KW-1133">Transmembrane helix</keyword>
<sequence length="45" mass="5152">MSGLHLMYVGKVFVVSSVWCSMLNILYLRLICLSGLTFSRVSRDR</sequence>
<accession>A0A9I9EDT9</accession>
<protein>
    <submittedName>
        <fullName evidence="2">Uncharacterized protein</fullName>
    </submittedName>
</protein>
<proteinExistence type="predicted"/>
<name>A0A9I9EDT9_CUCME</name>
<evidence type="ECO:0000256" key="1">
    <source>
        <dbReference type="SAM" id="Phobius"/>
    </source>
</evidence>
<evidence type="ECO:0000313" key="2">
    <source>
        <dbReference type="EnsemblPlants" id="MELO3C032409.2.1"/>
    </source>
</evidence>
<dbReference type="AlphaFoldDB" id="A0A9I9EDT9"/>
<dbReference type="Gramene" id="MELO3C032409.2.1">
    <property type="protein sequence ID" value="MELO3C032409.2.1"/>
    <property type="gene ID" value="MELO3C032409.2"/>
</dbReference>
<feature type="transmembrane region" description="Helical" evidence="1">
    <location>
        <begin position="12"/>
        <end position="38"/>
    </location>
</feature>